<dbReference type="InterPro" id="IPR015421">
    <property type="entry name" value="PyrdxlP-dep_Trfase_major"/>
</dbReference>
<dbReference type="SMART" id="SM00345">
    <property type="entry name" value="HTH_GNTR"/>
    <property type="match status" value="1"/>
</dbReference>
<dbReference type="InterPro" id="IPR004839">
    <property type="entry name" value="Aminotransferase_I/II_large"/>
</dbReference>
<dbReference type="InterPro" id="IPR036390">
    <property type="entry name" value="WH_DNA-bd_sf"/>
</dbReference>
<feature type="domain" description="HTH gntR-type" evidence="8">
    <location>
        <begin position="14"/>
        <end position="82"/>
    </location>
</feature>
<dbReference type="Gene3D" id="1.10.10.10">
    <property type="entry name" value="Winged helix-like DNA-binding domain superfamily/Winged helix DNA-binding domain"/>
    <property type="match status" value="1"/>
</dbReference>
<reference evidence="9 10" key="1">
    <citation type="submission" date="2023-01" db="EMBL/GenBank/DDBJ databases">
        <title>Sporosarcina sp. nov., isolated from Korean tranditional fermented seafood 'Jeotgal'.</title>
        <authorList>
            <person name="Yang A.-I."/>
        </authorList>
    </citation>
    <scope>NUCLEOTIDE SEQUENCE [LARGE SCALE GENOMIC DNA]</scope>
    <source>
        <strain evidence="9 10">B2O-1</strain>
    </source>
</reference>
<keyword evidence="10" id="KW-1185">Reference proteome</keyword>
<dbReference type="PANTHER" id="PTHR46577">
    <property type="entry name" value="HTH-TYPE TRANSCRIPTIONAL REGULATORY PROTEIN GABR"/>
    <property type="match status" value="1"/>
</dbReference>
<dbReference type="CDD" id="cd07377">
    <property type="entry name" value="WHTH_GntR"/>
    <property type="match status" value="1"/>
</dbReference>
<keyword evidence="4" id="KW-0663">Pyridoxal phosphate</keyword>
<dbReference type="InterPro" id="IPR036388">
    <property type="entry name" value="WH-like_DNA-bd_sf"/>
</dbReference>
<keyword evidence="3 9" id="KW-0032">Aminotransferase</keyword>
<gene>
    <name evidence="9" type="ORF">PGH26_00020</name>
</gene>
<keyword evidence="5" id="KW-0805">Transcription regulation</keyword>
<dbReference type="PANTHER" id="PTHR46577:SF1">
    <property type="entry name" value="HTH-TYPE TRANSCRIPTIONAL REGULATORY PROTEIN GABR"/>
    <property type="match status" value="1"/>
</dbReference>
<dbReference type="Gene3D" id="3.40.640.10">
    <property type="entry name" value="Type I PLP-dependent aspartate aminotransferase-like (Major domain)"/>
    <property type="match status" value="1"/>
</dbReference>
<accession>A0ABZ0KW49</accession>
<dbReference type="SUPFAM" id="SSF53383">
    <property type="entry name" value="PLP-dependent transferases"/>
    <property type="match status" value="1"/>
</dbReference>
<evidence type="ECO:0000313" key="9">
    <source>
        <dbReference type="EMBL" id="WOV84368.1"/>
    </source>
</evidence>
<comment type="similarity">
    <text evidence="2">In the C-terminal section; belongs to the class-I pyridoxal-phosphate-dependent aminotransferase family.</text>
</comment>
<dbReference type="Pfam" id="PF00392">
    <property type="entry name" value="GntR"/>
    <property type="match status" value="1"/>
</dbReference>
<keyword evidence="3 9" id="KW-0808">Transferase</keyword>
<dbReference type="CDD" id="cd00609">
    <property type="entry name" value="AAT_like"/>
    <property type="match status" value="1"/>
</dbReference>
<evidence type="ECO:0000256" key="4">
    <source>
        <dbReference type="ARBA" id="ARBA00022898"/>
    </source>
</evidence>
<evidence type="ECO:0000259" key="8">
    <source>
        <dbReference type="PROSITE" id="PS50949"/>
    </source>
</evidence>
<evidence type="ECO:0000256" key="6">
    <source>
        <dbReference type="ARBA" id="ARBA00023125"/>
    </source>
</evidence>
<dbReference type="InterPro" id="IPR015424">
    <property type="entry name" value="PyrdxlP-dep_Trfase"/>
</dbReference>
<name>A0ABZ0KW49_9BACL</name>
<keyword evidence="6" id="KW-0238">DNA-binding</keyword>
<comment type="cofactor">
    <cofactor evidence="1">
        <name>pyridoxal 5'-phosphate</name>
        <dbReference type="ChEBI" id="CHEBI:597326"/>
    </cofactor>
</comment>
<dbReference type="Proteomes" id="UP001303532">
    <property type="component" value="Chromosome"/>
</dbReference>
<evidence type="ECO:0000313" key="10">
    <source>
        <dbReference type="Proteomes" id="UP001303532"/>
    </source>
</evidence>
<keyword evidence="7" id="KW-0804">Transcription</keyword>
<dbReference type="GO" id="GO:0008483">
    <property type="term" value="F:transaminase activity"/>
    <property type="evidence" value="ECO:0007669"/>
    <property type="project" value="UniProtKB-KW"/>
</dbReference>
<evidence type="ECO:0000256" key="2">
    <source>
        <dbReference type="ARBA" id="ARBA00005384"/>
    </source>
</evidence>
<evidence type="ECO:0000256" key="1">
    <source>
        <dbReference type="ARBA" id="ARBA00001933"/>
    </source>
</evidence>
<sequence>MEEWLILLDKSHAIPLYEQIYRQMKQDITEQRIPVGKKLPSKRKLSEFLSVSQTTIELAYGQLVSEGYITAVPRSGYYVQDIEELAYTESAEVKEVLTPVKPAAAIDFSPGMVDPELFPFAKWRKVAKDVIDEHAAHLLQLGDPHGDVELRNEIATYLYHSRGVICTPEQVIVGSGTEQLIPLIIRILGDEAVYAVEDPGYPLTHHVFDHHLRPAVPISVDDDGMDVDALQRSAATVAYVTPSHQFPTGTVLSAPRRAALLNWASSNPEHIIIEDDYDGEFRYAGRPIPSLQGMDRGENVIYLSTFSKSLMPSLRIAYMVLPQALLKRYKGAFIQYASTVPRLDQHMLARFMAEGQFSRHLNRMRKVYRKKLQTLTESLTAYEPSISYSGDEAGMHIIVTVQKKQSESMLADLALQGGIRVYSLQDYQSTHATGSPSFLLGFGGLSEQQIETGIHKLMNIWNIKKRNSAK</sequence>
<proteinExistence type="inferred from homology"/>
<dbReference type="Pfam" id="PF00155">
    <property type="entry name" value="Aminotran_1_2"/>
    <property type="match status" value="1"/>
</dbReference>
<dbReference type="RefSeq" id="WP_323692025.1">
    <property type="nucleotide sequence ID" value="NZ_CP116341.1"/>
</dbReference>
<dbReference type="SUPFAM" id="SSF46785">
    <property type="entry name" value="Winged helix' DNA-binding domain"/>
    <property type="match status" value="1"/>
</dbReference>
<dbReference type="InterPro" id="IPR051446">
    <property type="entry name" value="HTH_trans_reg/aminotransferase"/>
</dbReference>
<evidence type="ECO:0000256" key="7">
    <source>
        <dbReference type="ARBA" id="ARBA00023163"/>
    </source>
</evidence>
<evidence type="ECO:0000256" key="5">
    <source>
        <dbReference type="ARBA" id="ARBA00023015"/>
    </source>
</evidence>
<dbReference type="InterPro" id="IPR000524">
    <property type="entry name" value="Tscrpt_reg_HTH_GntR"/>
</dbReference>
<dbReference type="EMBL" id="CP116341">
    <property type="protein sequence ID" value="WOV84368.1"/>
    <property type="molecule type" value="Genomic_DNA"/>
</dbReference>
<evidence type="ECO:0000256" key="3">
    <source>
        <dbReference type="ARBA" id="ARBA00022576"/>
    </source>
</evidence>
<dbReference type="PROSITE" id="PS50949">
    <property type="entry name" value="HTH_GNTR"/>
    <property type="match status" value="1"/>
</dbReference>
<organism evidence="9 10">
    <name type="scientific">Sporosarcina jeotgali</name>
    <dbReference type="NCBI Taxonomy" id="3020056"/>
    <lineage>
        <taxon>Bacteria</taxon>
        <taxon>Bacillati</taxon>
        <taxon>Bacillota</taxon>
        <taxon>Bacilli</taxon>
        <taxon>Bacillales</taxon>
        <taxon>Caryophanaceae</taxon>
        <taxon>Sporosarcina</taxon>
    </lineage>
</organism>
<protein>
    <submittedName>
        <fullName evidence="9">PLP-dependent aminotransferase family protein</fullName>
    </submittedName>
</protein>